<evidence type="ECO:0000259" key="3">
    <source>
        <dbReference type="PROSITE" id="PS50043"/>
    </source>
</evidence>
<dbReference type="InterPro" id="IPR027417">
    <property type="entry name" value="P-loop_NTPase"/>
</dbReference>
<sequence length="949" mass="100083">MRDWPGLIGRDAALQSLREAMTAPPSVALVEGEPGIGKTTLVHAAAVHARASGRSLLLGHCHQLREPFPYGPVFEALRDLLGRLPYPEKLNPVTGALHGHLPELSDVLPVAPAPLSDPDAERHRLFRAVHGLLDAAGPTVLVIEDLHWADDGTQDLLRFLRRRPPDGLSLVMTYRRRDLPAAGLPLGSAYRHAPEATTVVIPLGPLDARDVGTLAAGLLGRDDLPSAFATRLHERTSGIPFLVEEVVRSLGDDRSPEALEHAGVPLLLRESMTEQLARLSPAALGTVRAAAVLRLPSGEPQLAAVAGDGGGLLEALALGVLHEYPGNRYGFRHALAQEAVYDTIPGPDRRMAHERAVRALSGEDPPSLVQLTFHARRSGDTLAWLRYGTAAAERAAALGDVALAIQLLEEMVADPGLPGSERVALVLTMGRLAVAGLSVPRVTRLLKQVLTDNTLSRDLRGQARLALGLILFAQMGDMVTGPPAILTAVEELDDRPALAARGLAGLAMPWWGTEPLAVHEKWMARAEELVATADDPEVSSAVLGNRAALAMAMGTPDASKLIARLPASDPSAAVRRQVARAYCNLYDLAATLGLYGEADDLGRRGRTLAQDTGAFFHANLAEGVDLRLAWLTGRWEGLAARAATAIEQFEETPVATLDAHFVIGRLALASGEWSEAAAHLHAAGLDEPHAGYLPLALAASGGLIELHLARGEEAPAVVEAVRAVERLRGKGLWVWGDQLLVPAVNALLRGGMAEEAADLTAGFAEGVVGRRAPSSAAALDLARGTLEAAAGRHEAAAARFALARAAYAALPQPYAAARAGEAEAGSNLALGDRTAAATALAEAAERFAALGATRDAARCRHALRECGVAIPTVRRKSAGVLSPREREVARLVALGRTNKEIAEVLFLSRRTVETHVATLLRKLGVRSRTEVVSALAAEGVPAAERPGPG</sequence>
<keyword evidence="5" id="KW-1185">Reference proteome</keyword>
<dbReference type="PANTHER" id="PTHR16305:SF35">
    <property type="entry name" value="TRANSCRIPTIONAL ACTIVATOR DOMAIN"/>
    <property type="match status" value="1"/>
</dbReference>
<dbReference type="SUPFAM" id="SSF52540">
    <property type="entry name" value="P-loop containing nucleoside triphosphate hydrolases"/>
    <property type="match status" value="1"/>
</dbReference>
<keyword evidence="4" id="KW-0238">DNA-binding</keyword>
<reference evidence="4 5" key="1">
    <citation type="submission" date="2020-08" db="EMBL/GenBank/DDBJ databases">
        <title>Genomic Encyclopedia of Type Strains, Phase IV (KMG-IV): sequencing the most valuable type-strain genomes for metagenomic binning, comparative biology and taxonomic classification.</title>
        <authorList>
            <person name="Goeker M."/>
        </authorList>
    </citation>
    <scope>NUCLEOTIDE SEQUENCE [LARGE SCALE GENOMIC DNA]</scope>
    <source>
        <strain evidence="4 5">DSM 45385</strain>
    </source>
</reference>
<dbReference type="Pfam" id="PF00196">
    <property type="entry name" value="GerE"/>
    <property type="match status" value="1"/>
</dbReference>
<feature type="domain" description="HTH luxR-type" evidence="3">
    <location>
        <begin position="874"/>
        <end position="939"/>
    </location>
</feature>
<dbReference type="Gene3D" id="3.40.50.300">
    <property type="entry name" value="P-loop containing nucleotide triphosphate hydrolases"/>
    <property type="match status" value="1"/>
</dbReference>
<dbReference type="GO" id="GO:0005737">
    <property type="term" value="C:cytoplasm"/>
    <property type="evidence" value="ECO:0007669"/>
    <property type="project" value="TreeGrafter"/>
</dbReference>
<dbReference type="EMBL" id="JACHIN010000003">
    <property type="protein sequence ID" value="MBB5077152.1"/>
    <property type="molecule type" value="Genomic_DNA"/>
</dbReference>
<evidence type="ECO:0000313" key="4">
    <source>
        <dbReference type="EMBL" id="MBB5077152.1"/>
    </source>
</evidence>
<dbReference type="Gene3D" id="1.10.10.10">
    <property type="entry name" value="Winged helix-like DNA-binding domain superfamily/Winged helix DNA-binding domain"/>
    <property type="match status" value="1"/>
</dbReference>
<proteinExistence type="predicted"/>
<dbReference type="PANTHER" id="PTHR16305">
    <property type="entry name" value="TESTICULAR SOLUBLE ADENYLYL CYCLASE"/>
    <property type="match status" value="1"/>
</dbReference>
<dbReference type="GO" id="GO:0005524">
    <property type="term" value="F:ATP binding"/>
    <property type="evidence" value="ECO:0007669"/>
    <property type="project" value="UniProtKB-KW"/>
</dbReference>
<keyword evidence="1" id="KW-0547">Nucleotide-binding</keyword>
<dbReference type="PRINTS" id="PR00038">
    <property type="entry name" value="HTHLUXR"/>
</dbReference>
<dbReference type="PROSITE" id="PS50043">
    <property type="entry name" value="HTH_LUXR_2"/>
    <property type="match status" value="1"/>
</dbReference>
<dbReference type="InterPro" id="IPR041664">
    <property type="entry name" value="AAA_16"/>
</dbReference>
<dbReference type="CDD" id="cd06170">
    <property type="entry name" value="LuxR_C_like"/>
    <property type="match status" value="1"/>
</dbReference>
<dbReference type="SUPFAM" id="SSF46894">
    <property type="entry name" value="C-terminal effector domain of the bipartite response regulators"/>
    <property type="match status" value="1"/>
</dbReference>
<dbReference type="Pfam" id="PF13191">
    <property type="entry name" value="AAA_16"/>
    <property type="match status" value="1"/>
</dbReference>
<name>A0A7W8A098_9ACTN</name>
<evidence type="ECO:0000256" key="2">
    <source>
        <dbReference type="ARBA" id="ARBA00022840"/>
    </source>
</evidence>
<dbReference type="SMART" id="SM00421">
    <property type="entry name" value="HTH_LUXR"/>
    <property type="match status" value="1"/>
</dbReference>
<dbReference type="Proteomes" id="UP000568380">
    <property type="component" value="Unassembled WGS sequence"/>
</dbReference>
<dbReference type="InterPro" id="IPR016032">
    <property type="entry name" value="Sig_transdc_resp-reg_C-effctor"/>
</dbReference>
<dbReference type="GO" id="GO:0003677">
    <property type="term" value="F:DNA binding"/>
    <property type="evidence" value="ECO:0007669"/>
    <property type="project" value="UniProtKB-KW"/>
</dbReference>
<dbReference type="GO" id="GO:0006355">
    <property type="term" value="P:regulation of DNA-templated transcription"/>
    <property type="evidence" value="ECO:0007669"/>
    <property type="project" value="InterPro"/>
</dbReference>
<dbReference type="InterPro" id="IPR000792">
    <property type="entry name" value="Tscrpt_reg_LuxR_C"/>
</dbReference>
<comment type="caution">
    <text evidence="4">The sequence shown here is derived from an EMBL/GenBank/DDBJ whole genome shotgun (WGS) entry which is preliminary data.</text>
</comment>
<dbReference type="InterPro" id="IPR036388">
    <property type="entry name" value="WH-like_DNA-bd_sf"/>
</dbReference>
<dbReference type="RefSeq" id="WP_184960778.1">
    <property type="nucleotide sequence ID" value="NZ_JACHIN010000003.1"/>
</dbReference>
<dbReference type="GO" id="GO:0004016">
    <property type="term" value="F:adenylate cyclase activity"/>
    <property type="evidence" value="ECO:0007669"/>
    <property type="project" value="TreeGrafter"/>
</dbReference>
<keyword evidence="2" id="KW-0067">ATP-binding</keyword>
<evidence type="ECO:0000256" key="1">
    <source>
        <dbReference type="ARBA" id="ARBA00022741"/>
    </source>
</evidence>
<accession>A0A7W8A098</accession>
<evidence type="ECO:0000313" key="5">
    <source>
        <dbReference type="Proteomes" id="UP000568380"/>
    </source>
</evidence>
<organism evidence="4 5">
    <name type="scientific">Nonomuraea endophytica</name>
    <dbReference type="NCBI Taxonomy" id="714136"/>
    <lineage>
        <taxon>Bacteria</taxon>
        <taxon>Bacillati</taxon>
        <taxon>Actinomycetota</taxon>
        <taxon>Actinomycetes</taxon>
        <taxon>Streptosporangiales</taxon>
        <taxon>Streptosporangiaceae</taxon>
        <taxon>Nonomuraea</taxon>
    </lineage>
</organism>
<gene>
    <name evidence="4" type="ORF">HNR40_002625</name>
</gene>
<protein>
    <submittedName>
        <fullName evidence="4">DNA-binding CsgD family transcriptional regulator/uncharacterized protein (UPF0147 family)</fullName>
    </submittedName>
</protein>
<dbReference type="AlphaFoldDB" id="A0A7W8A098"/>